<sequence>MKATLFTSLFSLATAPIASAAAVFYNVNSTDNLYELALDGAYAWTDPQFATIQSTCNATNVRMINAGLQDSIEAASFARQRLLEKGSNDDVYKKWFGDGSIYEVLGLISYLVEAEKSDISYRCDDVDGSCASHPTSWPGYDRESNDSETVICDLFYTSKKPLSTLCFDGTLVETGPKHYAGIDLLHRYLHTSKMSSDHYIAEYAEELPEILDYAQNNASFATRNVDSYLYYIAESYADAVIPGGCLGDVNNPPKSDD</sequence>
<reference evidence="1" key="1">
    <citation type="submission" date="2023-04" db="EMBL/GenBank/DDBJ databases">
        <title>Ambrosiozyma monospora NBRC 10751.</title>
        <authorList>
            <person name="Ichikawa N."/>
            <person name="Sato H."/>
            <person name="Tonouchi N."/>
        </authorList>
    </citation>
    <scope>NUCLEOTIDE SEQUENCE</scope>
    <source>
        <strain evidence="1">NBRC 10751</strain>
    </source>
</reference>
<accession>A0ACB5TVI5</accession>
<organism evidence="1 2">
    <name type="scientific">Ambrosiozyma monospora</name>
    <name type="common">Yeast</name>
    <name type="synonym">Endomycopsis monosporus</name>
    <dbReference type="NCBI Taxonomy" id="43982"/>
    <lineage>
        <taxon>Eukaryota</taxon>
        <taxon>Fungi</taxon>
        <taxon>Dikarya</taxon>
        <taxon>Ascomycota</taxon>
        <taxon>Saccharomycotina</taxon>
        <taxon>Pichiomycetes</taxon>
        <taxon>Pichiales</taxon>
        <taxon>Pichiaceae</taxon>
        <taxon>Ambrosiozyma</taxon>
    </lineage>
</organism>
<proteinExistence type="predicted"/>
<dbReference type="EMBL" id="BSXS01009502">
    <property type="protein sequence ID" value="GME95669.1"/>
    <property type="molecule type" value="Genomic_DNA"/>
</dbReference>
<name>A0ACB5TVI5_AMBMO</name>
<comment type="caution">
    <text evidence="1">The sequence shown here is derived from an EMBL/GenBank/DDBJ whole genome shotgun (WGS) entry which is preliminary data.</text>
</comment>
<gene>
    <name evidence="1" type="ORF">Amon02_000978500</name>
</gene>
<evidence type="ECO:0000313" key="1">
    <source>
        <dbReference type="EMBL" id="GME95669.1"/>
    </source>
</evidence>
<protein>
    <submittedName>
        <fullName evidence="1">Unnamed protein product</fullName>
    </submittedName>
</protein>
<dbReference type="Proteomes" id="UP001165064">
    <property type="component" value="Unassembled WGS sequence"/>
</dbReference>
<keyword evidence="2" id="KW-1185">Reference proteome</keyword>
<evidence type="ECO:0000313" key="2">
    <source>
        <dbReference type="Proteomes" id="UP001165064"/>
    </source>
</evidence>